<dbReference type="EMBL" id="JAAEJV010000058">
    <property type="protein sequence ID" value="MBF5059981.1"/>
    <property type="molecule type" value="Genomic_DNA"/>
</dbReference>
<evidence type="ECO:0000313" key="2">
    <source>
        <dbReference type="Proteomes" id="UP001194714"/>
    </source>
</evidence>
<keyword evidence="2" id="KW-1185">Reference proteome</keyword>
<gene>
    <name evidence="1" type="ORF">NEPTK9_001505</name>
</gene>
<dbReference type="Proteomes" id="UP001194714">
    <property type="component" value="Unassembled WGS sequence"/>
</dbReference>
<name>A0ABS0B0Q4_9BACT</name>
<accession>A0ABS0B0Q4</accession>
<evidence type="ECO:0000313" key="1">
    <source>
        <dbReference type="EMBL" id="MBF5059981.1"/>
    </source>
</evidence>
<sequence length="95" mass="11043">MVPKNKEEFRDLNRQLAEKLAEFNKILGENYELEDDLQPTCYVPHVTIVHRDVLNQLAKASVVSLKSLKSEMIMKMSGQLPNQPITLKKHRYVYS</sequence>
<protein>
    <recommendedName>
        <fullName evidence="3">2'-5' RNA ligase family protein</fullName>
    </recommendedName>
</protein>
<evidence type="ECO:0008006" key="3">
    <source>
        <dbReference type="Google" id="ProtNLM"/>
    </source>
</evidence>
<reference evidence="1 2" key="1">
    <citation type="submission" date="2020-01" db="EMBL/GenBank/DDBJ databases">
        <title>Draft genome sequence of Cand. Neptunochlamydia vexilliferae K9.</title>
        <authorList>
            <person name="Schulz F."/>
            <person name="Koestlbacher S."/>
            <person name="Wascher F."/>
            <person name="Pizzetti I."/>
            <person name="Horn M."/>
        </authorList>
    </citation>
    <scope>NUCLEOTIDE SEQUENCE [LARGE SCALE GENOMIC DNA]</scope>
    <source>
        <strain evidence="1 2">K9</strain>
    </source>
</reference>
<comment type="caution">
    <text evidence="1">The sequence shown here is derived from an EMBL/GenBank/DDBJ whole genome shotgun (WGS) entry which is preliminary data.</text>
</comment>
<proteinExistence type="predicted"/>
<organism evidence="1 2">
    <name type="scientific">Candidatus Neptunichlamydia vexilliferae</name>
    <dbReference type="NCBI Taxonomy" id="1651774"/>
    <lineage>
        <taxon>Bacteria</taxon>
        <taxon>Pseudomonadati</taxon>
        <taxon>Chlamydiota</taxon>
        <taxon>Chlamydiia</taxon>
        <taxon>Parachlamydiales</taxon>
        <taxon>Simkaniaceae</taxon>
        <taxon>Candidatus Neptunichlamydia</taxon>
    </lineage>
</organism>